<evidence type="ECO:0000313" key="3">
    <source>
        <dbReference type="Proteomes" id="UP000053259"/>
    </source>
</evidence>
<feature type="region of interest" description="Disordered" evidence="1">
    <location>
        <begin position="363"/>
        <end position="396"/>
    </location>
</feature>
<dbReference type="GeneID" id="27309865"/>
<accession>A0A0D2AMQ8</accession>
<dbReference type="OrthoDB" id="47801at2759"/>
<dbReference type="AlphaFoldDB" id="A0A0D2AMQ8"/>
<proteinExistence type="predicted"/>
<evidence type="ECO:0000256" key="1">
    <source>
        <dbReference type="SAM" id="MobiDB-lite"/>
    </source>
</evidence>
<dbReference type="EMBL" id="KN847532">
    <property type="protein sequence ID" value="KIW07993.1"/>
    <property type="molecule type" value="Genomic_DNA"/>
</dbReference>
<dbReference type="Proteomes" id="UP000053259">
    <property type="component" value="Unassembled WGS sequence"/>
</dbReference>
<dbReference type="STRING" id="253628.A0A0D2AMQ8"/>
<dbReference type="HOGENOM" id="CLU_552313_0_0_1"/>
<keyword evidence="3" id="KW-1185">Reference proteome</keyword>
<dbReference type="VEuPathDB" id="FungiDB:PV09_01892"/>
<reference evidence="2 3" key="1">
    <citation type="submission" date="2015-01" db="EMBL/GenBank/DDBJ databases">
        <title>The Genome Sequence of Ochroconis gallopava CBS43764.</title>
        <authorList>
            <consortium name="The Broad Institute Genomics Platform"/>
            <person name="Cuomo C."/>
            <person name="de Hoog S."/>
            <person name="Gorbushina A."/>
            <person name="Stielow B."/>
            <person name="Teixiera M."/>
            <person name="Abouelleil A."/>
            <person name="Chapman S.B."/>
            <person name="Priest M."/>
            <person name="Young S.K."/>
            <person name="Wortman J."/>
            <person name="Nusbaum C."/>
            <person name="Birren B."/>
        </authorList>
    </citation>
    <scope>NUCLEOTIDE SEQUENCE [LARGE SCALE GENOMIC DNA]</scope>
    <source>
        <strain evidence="2 3">CBS 43764</strain>
    </source>
</reference>
<name>A0A0D2AMQ8_9PEZI</name>
<feature type="compositionally biased region" description="Low complexity" evidence="1">
    <location>
        <begin position="367"/>
        <end position="380"/>
    </location>
</feature>
<organism evidence="2 3">
    <name type="scientific">Verruconis gallopava</name>
    <dbReference type="NCBI Taxonomy" id="253628"/>
    <lineage>
        <taxon>Eukaryota</taxon>
        <taxon>Fungi</taxon>
        <taxon>Dikarya</taxon>
        <taxon>Ascomycota</taxon>
        <taxon>Pezizomycotina</taxon>
        <taxon>Dothideomycetes</taxon>
        <taxon>Pleosporomycetidae</taxon>
        <taxon>Venturiales</taxon>
        <taxon>Sympoventuriaceae</taxon>
        <taxon>Verruconis</taxon>
    </lineage>
</organism>
<sequence length="494" mass="54551">MLTFMEHHPNIECLAWPMDGFYDCCRPSEDDREVLERAALVVTNLGRTLTTLRVDCYYTSRGEPQTDEDNDFEAKKLRVRRRRFISEFAAHMTKLKVLKVEGGIPRDEKRELIAATHHSPLEKIVMIGVSCPLGNTWGVNGDDLAAIDEGHLQFHGLLEPEPEEALIENTKSDLVPATGKVPFKAEYGWPPGPSLLHSIAMHHASTLTELKFCGYNGSPVLHRPTAVTSLLLHHLRHFHKIRKVIMSFWLLTFFDFDWREPEIIDYWVNARDPSSLALQPEPEPALPPAPPTEAPSWEQMVSADVGLDADGDTSMQEASSLPVELSSTMNALAALSGDVNSGGNVTADAMMVAALSTGIVGPTQEQSNNVVPNDSDNSVPTMHPPDMENQDVTAPPVPTPETNPLDIALKQYISPPALSKGVYDILGPHLSPIAKANGVRLRASFCLGVESGDIFDLDFDVDANGVVEGSWIGPREESERDRWWGKLENRGWFA</sequence>
<protein>
    <submittedName>
        <fullName evidence="2">Uncharacterized protein</fullName>
    </submittedName>
</protein>
<gene>
    <name evidence="2" type="ORF">PV09_01892</name>
</gene>
<dbReference type="InParanoid" id="A0A0D2AMQ8"/>
<dbReference type="RefSeq" id="XP_016217862.1">
    <property type="nucleotide sequence ID" value="XM_016354850.1"/>
</dbReference>
<evidence type="ECO:0000313" key="2">
    <source>
        <dbReference type="EMBL" id="KIW07993.1"/>
    </source>
</evidence>